<dbReference type="OrthoDB" id="6313827at2"/>
<protein>
    <recommendedName>
        <fullName evidence="4">Lanthionine synthetase</fullName>
    </recommendedName>
</protein>
<dbReference type="Proteomes" id="UP000266292">
    <property type="component" value="Chromosome"/>
</dbReference>
<dbReference type="AlphaFoldDB" id="A0A1X9YS48"/>
<dbReference type="SMART" id="SM01260">
    <property type="entry name" value="LANC_like"/>
    <property type="match status" value="1"/>
</dbReference>
<dbReference type="GO" id="GO:0005886">
    <property type="term" value="C:plasma membrane"/>
    <property type="evidence" value="ECO:0007669"/>
    <property type="project" value="TreeGrafter"/>
</dbReference>
<evidence type="ECO:0000256" key="1">
    <source>
        <dbReference type="PIRSR" id="PIRSR607822-1"/>
    </source>
</evidence>
<evidence type="ECO:0008006" key="4">
    <source>
        <dbReference type="Google" id="ProtNLM"/>
    </source>
</evidence>
<dbReference type="PANTHER" id="PTHR12736">
    <property type="entry name" value="LANC-LIKE PROTEIN"/>
    <property type="match status" value="1"/>
</dbReference>
<dbReference type="EMBL" id="CP021235">
    <property type="protein sequence ID" value="ARS35720.1"/>
    <property type="molecule type" value="Genomic_DNA"/>
</dbReference>
<proteinExistence type="predicted"/>
<dbReference type="KEGG" id="pact:CA264_09855"/>
<name>A0A1X9YS48_9BACT</name>
<evidence type="ECO:0000313" key="3">
    <source>
        <dbReference type="Proteomes" id="UP000266292"/>
    </source>
</evidence>
<dbReference type="STRING" id="709015.GCA_000472485_01990"/>
<feature type="binding site" evidence="1">
    <location>
        <position position="270"/>
    </location>
    <ligand>
        <name>Zn(2+)</name>
        <dbReference type="ChEBI" id="CHEBI:29105"/>
    </ligand>
</feature>
<dbReference type="InterPro" id="IPR007822">
    <property type="entry name" value="LANC-like"/>
</dbReference>
<organism evidence="2 3">
    <name type="scientific">Pontibacter actiniarum</name>
    <dbReference type="NCBI Taxonomy" id="323450"/>
    <lineage>
        <taxon>Bacteria</taxon>
        <taxon>Pseudomonadati</taxon>
        <taxon>Bacteroidota</taxon>
        <taxon>Cytophagia</taxon>
        <taxon>Cytophagales</taxon>
        <taxon>Hymenobacteraceae</taxon>
        <taxon>Pontibacter</taxon>
    </lineage>
</organism>
<keyword evidence="1" id="KW-0862">Zinc</keyword>
<evidence type="ECO:0000313" key="2">
    <source>
        <dbReference type="EMBL" id="ARS35720.1"/>
    </source>
</evidence>
<dbReference type="PANTHER" id="PTHR12736:SF7">
    <property type="entry name" value="LANC-LIKE PROTEIN 3"/>
    <property type="match status" value="1"/>
</dbReference>
<dbReference type="Gene3D" id="1.50.10.20">
    <property type="match status" value="1"/>
</dbReference>
<dbReference type="GO" id="GO:0046872">
    <property type="term" value="F:metal ion binding"/>
    <property type="evidence" value="ECO:0007669"/>
    <property type="project" value="UniProtKB-KW"/>
</dbReference>
<gene>
    <name evidence="2" type="ORF">CA264_09855</name>
</gene>
<keyword evidence="3" id="KW-1185">Reference proteome</keyword>
<dbReference type="SUPFAM" id="SSF158745">
    <property type="entry name" value="LanC-like"/>
    <property type="match status" value="1"/>
</dbReference>
<keyword evidence="1" id="KW-0479">Metal-binding</keyword>
<dbReference type="PRINTS" id="PR01950">
    <property type="entry name" value="LANCSUPER"/>
</dbReference>
<reference evidence="3" key="1">
    <citation type="submission" date="2017-05" db="EMBL/GenBank/DDBJ databases">
        <authorList>
            <person name="Ray J."/>
            <person name="Price M."/>
            <person name="Deutschbauer A."/>
        </authorList>
    </citation>
    <scope>NUCLEOTIDE SEQUENCE [LARGE SCALE GENOMIC DNA]</scope>
    <source>
        <strain evidence="3">DSM 19842</strain>
    </source>
</reference>
<dbReference type="Pfam" id="PF05147">
    <property type="entry name" value="LANC_like"/>
    <property type="match status" value="1"/>
</dbReference>
<dbReference type="GO" id="GO:0031179">
    <property type="term" value="P:peptide modification"/>
    <property type="evidence" value="ECO:0007669"/>
    <property type="project" value="InterPro"/>
</dbReference>
<accession>A0A1X9YS48</accession>
<sequence>MSSFMLPIEDASTVKGLPKGQRELRALLVQLEASIQKHTHCFVSPTLSNGWLGACFFYCYYAKFTGDPSYYTLAEAYLGNALELVDYKYYKRVYPTDSYDANIAALGVFFIKATEKGLLDYEASPYLSTIEDTLHALCRNKIKHADFSIFSGALATGNYLLHAKRSAKNDQLLAEIVEAIDAKAIQGASRGICWRSPRLNNKVYLGLSHGSCMIIAFLSAVFERGIVQDKCRDLIERAAAFVLQHKRQNPKGLFPHILGEEVQDTQFSLCYGDLGVAYALLKAGLTVKDDYLVAEAREILNVCLARRYEDKLTYDGSMTYGASGVAYLFLKLSELDPEGEKYLAAYRYWIHQVPRNITEENGFCGFRSFFKPDADLFNLSYAWGIIGIGITLMTYLDRELPAVEGLNHGI</sequence>